<feature type="region of interest" description="Disordered" evidence="1">
    <location>
        <begin position="1"/>
        <end position="21"/>
    </location>
</feature>
<accession>A6G5G4</accession>
<protein>
    <submittedName>
        <fullName evidence="2">Uncharacterized protein</fullName>
    </submittedName>
</protein>
<organism evidence="2 3">
    <name type="scientific">Plesiocystis pacifica SIR-1</name>
    <dbReference type="NCBI Taxonomy" id="391625"/>
    <lineage>
        <taxon>Bacteria</taxon>
        <taxon>Pseudomonadati</taxon>
        <taxon>Myxococcota</taxon>
        <taxon>Polyangia</taxon>
        <taxon>Nannocystales</taxon>
        <taxon>Nannocystaceae</taxon>
        <taxon>Plesiocystis</taxon>
    </lineage>
</organism>
<dbReference type="RefSeq" id="WP_006971963.1">
    <property type="nucleotide sequence ID" value="NZ_ABCS01000025.1"/>
</dbReference>
<keyword evidence="3" id="KW-1185">Reference proteome</keyword>
<evidence type="ECO:0000313" key="3">
    <source>
        <dbReference type="Proteomes" id="UP000005801"/>
    </source>
</evidence>
<name>A6G5G4_9BACT</name>
<proteinExistence type="predicted"/>
<dbReference type="STRING" id="391625.PPSIR1_03523"/>
<feature type="region of interest" description="Disordered" evidence="1">
    <location>
        <begin position="293"/>
        <end position="335"/>
    </location>
</feature>
<gene>
    <name evidence="2" type="ORF">PPSIR1_03523</name>
</gene>
<reference evidence="2 3" key="1">
    <citation type="submission" date="2007-06" db="EMBL/GenBank/DDBJ databases">
        <authorList>
            <person name="Shimkets L."/>
            <person name="Ferriera S."/>
            <person name="Johnson J."/>
            <person name="Kravitz S."/>
            <person name="Beeson K."/>
            <person name="Sutton G."/>
            <person name="Rogers Y.-H."/>
            <person name="Friedman R."/>
            <person name="Frazier M."/>
            <person name="Venter J.C."/>
        </authorList>
    </citation>
    <scope>NUCLEOTIDE SEQUENCE [LARGE SCALE GENOMIC DNA]</scope>
    <source>
        <strain evidence="2 3">SIR-1</strain>
    </source>
</reference>
<comment type="caution">
    <text evidence="2">The sequence shown here is derived from an EMBL/GenBank/DDBJ whole genome shotgun (WGS) entry which is preliminary data.</text>
</comment>
<dbReference type="Proteomes" id="UP000005801">
    <property type="component" value="Unassembled WGS sequence"/>
</dbReference>
<evidence type="ECO:0000256" key="1">
    <source>
        <dbReference type="SAM" id="MobiDB-lite"/>
    </source>
</evidence>
<dbReference type="EMBL" id="ABCS01000025">
    <property type="protein sequence ID" value="EDM78907.1"/>
    <property type="molecule type" value="Genomic_DNA"/>
</dbReference>
<dbReference type="AlphaFoldDB" id="A6G5G4"/>
<dbReference type="OrthoDB" id="5499493at2"/>
<sequence length="335" mass="37114">MDPSITSTVVDALPSGGSKDSRVDLSELQRELEAVAAEALDARMRGIDLVTAVHDDEGFPQLAQFHRELRDALLVEIPKDLQPWVAAIAGDEARERLAPKANARKAKALAKLDEQRGALTERLSMLHDDLFMRAHTDPEDAGDGDAQLQSALSELLVFEAVRLQLLVTVWSSTDFESLGGDERAIDHIAWAEVEALIAEPAMTDEAVRPLPVMVAASNLALVKDAAERVEALRLVSEDQRETLRMRARLRAALRELRLPESVLLENALAGLLGEDRLELTELQEQRAMALEGLSRQAMDQRVSRGRRALRQPPEKWPSRRKPALFDLLRSAPSED</sequence>
<evidence type="ECO:0000313" key="2">
    <source>
        <dbReference type="EMBL" id="EDM78907.1"/>
    </source>
</evidence>